<evidence type="ECO:0000256" key="1">
    <source>
        <dbReference type="SAM" id="MobiDB-lite"/>
    </source>
</evidence>
<evidence type="ECO:0000313" key="3">
    <source>
        <dbReference type="Proteomes" id="UP001143548"/>
    </source>
</evidence>
<sequence length="97" mass="10412">MAVSTNRSAAEQAETTMKQSHQVGIKKQDDTDVIEEAEVGASSGVLNVVISGLGLFSDGYNAQITCLKDITNLRICEVGYMEPLFSVLFVTIVDPTT</sequence>
<proteinExistence type="predicted"/>
<dbReference type="EMBL" id="BROQ01000135">
    <property type="protein sequence ID" value="GKZ26146.1"/>
    <property type="molecule type" value="Genomic_DNA"/>
</dbReference>
<dbReference type="Proteomes" id="UP001143548">
    <property type="component" value="Unassembled WGS sequence"/>
</dbReference>
<evidence type="ECO:0000313" key="2">
    <source>
        <dbReference type="EMBL" id="GKZ26146.1"/>
    </source>
</evidence>
<feature type="region of interest" description="Disordered" evidence="1">
    <location>
        <begin position="1"/>
        <end position="29"/>
    </location>
</feature>
<organism evidence="2 3">
    <name type="scientific">Aspergillus brasiliensis</name>
    <dbReference type="NCBI Taxonomy" id="319629"/>
    <lineage>
        <taxon>Eukaryota</taxon>
        <taxon>Fungi</taxon>
        <taxon>Dikarya</taxon>
        <taxon>Ascomycota</taxon>
        <taxon>Pezizomycotina</taxon>
        <taxon>Eurotiomycetes</taxon>
        <taxon>Eurotiomycetidae</taxon>
        <taxon>Eurotiales</taxon>
        <taxon>Aspergillaceae</taxon>
        <taxon>Aspergillus</taxon>
        <taxon>Aspergillus subgen. Circumdati</taxon>
    </lineage>
</organism>
<feature type="compositionally biased region" description="Polar residues" evidence="1">
    <location>
        <begin position="1"/>
        <end position="22"/>
    </location>
</feature>
<gene>
    <name evidence="2" type="ORF">AbraCBS73388_002097</name>
</gene>
<protein>
    <submittedName>
        <fullName evidence="2">Uncharacterized protein</fullName>
    </submittedName>
</protein>
<name>A0A9W5Z117_9EURO</name>
<comment type="caution">
    <text evidence="2">The sequence shown here is derived from an EMBL/GenBank/DDBJ whole genome shotgun (WGS) entry which is preliminary data.</text>
</comment>
<accession>A0A9W5Z117</accession>
<dbReference type="AlphaFoldDB" id="A0A9W5Z117"/>
<reference evidence="2" key="1">
    <citation type="submission" date="2022-07" db="EMBL/GenBank/DDBJ databases">
        <title>Taxonomy of Aspergillus series Nigri: significant species reduction supported by multi-species coalescent approaches.</title>
        <authorList>
            <person name="Bian C."/>
            <person name="Kusuya Y."/>
            <person name="Sklenar F."/>
            <person name="D'hooge E."/>
            <person name="Yaguchi T."/>
            <person name="Takahashi H."/>
            <person name="Hubka V."/>
        </authorList>
    </citation>
    <scope>NUCLEOTIDE SEQUENCE</scope>
    <source>
        <strain evidence="2">CBS 733.88</strain>
    </source>
</reference>